<dbReference type="InterPro" id="IPR059000">
    <property type="entry name" value="ATPase_P-type_domA"/>
</dbReference>
<dbReference type="Proteomes" id="UP000192693">
    <property type="component" value="Unassembled WGS sequence"/>
</dbReference>
<dbReference type="PROSITE" id="PS50846">
    <property type="entry name" value="HMA_2"/>
    <property type="match status" value="1"/>
</dbReference>
<comment type="caution">
    <text evidence="13">The sequence shown here is derived from an EMBL/GenBank/DDBJ whole genome shotgun (WGS) entry which is preliminary data.</text>
</comment>
<evidence type="ECO:0000256" key="6">
    <source>
        <dbReference type="ARBA" id="ARBA00022741"/>
    </source>
</evidence>
<evidence type="ECO:0000313" key="13">
    <source>
        <dbReference type="EMBL" id="OQZ99622.1"/>
    </source>
</evidence>
<keyword evidence="14" id="KW-1185">Reference proteome</keyword>
<evidence type="ECO:0000256" key="3">
    <source>
        <dbReference type="ARBA" id="ARBA00022475"/>
    </source>
</evidence>
<dbReference type="InterPro" id="IPR018303">
    <property type="entry name" value="ATPase_P-typ_P_site"/>
</dbReference>
<sequence>MDRGDVSAANSAELIVVSDAAGRMRVRTPWVRGDSRRAVAVEETAGRVNGVRTVHAYPRTGSVVVWYSPQRCDTDAILAAIRDAADVAADLIPARTPRSADIRNTDVLRMVIGGTALAMLGLRRYVFARPPLLGPSGQLVATGATVFMGYPFLRGALRSIRSGRAGTDALVTAATIASLVLRENVVALTVLWLLNIGEYLQDLTLRRTRRAISDLLRGSQDTAWVRLGQGPPENPEYTEVQVPIDTVQLGDEVIVHDHVAIPVDGEVIDGEAIVDQSAITGETLPVSVIAGTAVHAGSVVVRGRVVVRATAVGSQTVIGRIISRVEEAQHDRAPIQTVGENFSRRFVPASFILSAFTLLVTGDVRRAMTMLLIACPCAVGLATPTAISAAIGNGARRGILIKGGSHLEQAGRVDAIVFDKTGTLTVGRPVVTNIVAIHKDWEPEQVLAYAASSELHSRHPLAEAVIRSTEERHIVIPPHEECEVLVGLGIRTWADGRTLLLGSPNLLRAEKVRISKKAAGWVTKLRAQAETPLLLAVDGTLVGLISLRDEVRPEAHEVLEQLRAKGIRRVVMLTGDHPETAAAVAAELGIAEWRAEVLPEDKLQVVRDLQDEGYVVGMIGDGVNDAPALVAADIGIAMGLAGTDVAVETADVALANDDLRRLLDVRDLGSRAVEVIRQNYGMSIAVNAVGLLIGAGGALSPVLAAILHNASSVAVVANSSRLIRYKLDREPMASGAAEA</sequence>
<dbReference type="PRINTS" id="PR00119">
    <property type="entry name" value="CATATPASE"/>
</dbReference>
<dbReference type="InterPro" id="IPR008250">
    <property type="entry name" value="ATPase_P-typ_transduc_dom_A_sf"/>
</dbReference>
<dbReference type="Pfam" id="PF00122">
    <property type="entry name" value="E1-E2_ATPase"/>
    <property type="match status" value="1"/>
</dbReference>
<keyword evidence="6 11" id="KW-0547">Nucleotide-binding</keyword>
<evidence type="ECO:0000256" key="9">
    <source>
        <dbReference type="ARBA" id="ARBA00022989"/>
    </source>
</evidence>
<evidence type="ECO:0000256" key="2">
    <source>
        <dbReference type="ARBA" id="ARBA00006024"/>
    </source>
</evidence>
<dbReference type="Gene3D" id="2.70.150.10">
    <property type="entry name" value="Calcium-transporting ATPase, cytoplasmic transduction domain A"/>
    <property type="match status" value="1"/>
</dbReference>
<dbReference type="PROSITE" id="PS01229">
    <property type="entry name" value="COF_2"/>
    <property type="match status" value="1"/>
</dbReference>
<dbReference type="Gene3D" id="3.40.50.1000">
    <property type="entry name" value="HAD superfamily/HAD-like"/>
    <property type="match status" value="1"/>
</dbReference>
<keyword evidence="7 11" id="KW-0067">ATP-binding</keyword>
<dbReference type="InterPro" id="IPR023214">
    <property type="entry name" value="HAD_sf"/>
</dbReference>
<comment type="similarity">
    <text evidence="2 11">Belongs to the cation transport ATPase (P-type) (TC 3.A.3) family. Type IB subfamily.</text>
</comment>
<dbReference type="NCBIfam" id="TIGR01525">
    <property type="entry name" value="ATPase-IB_hvy"/>
    <property type="match status" value="1"/>
</dbReference>
<keyword evidence="9" id="KW-1133">Transmembrane helix</keyword>
<dbReference type="NCBIfam" id="TIGR01511">
    <property type="entry name" value="ATPase-IB1_Cu"/>
    <property type="match status" value="1"/>
</dbReference>
<proteinExistence type="inferred from homology"/>
<evidence type="ECO:0000259" key="12">
    <source>
        <dbReference type="PROSITE" id="PS50846"/>
    </source>
</evidence>
<dbReference type="InterPro" id="IPR051014">
    <property type="entry name" value="Cation_Transport_ATPase_IB"/>
</dbReference>
<dbReference type="NCBIfam" id="TIGR01494">
    <property type="entry name" value="ATPase_P-type"/>
    <property type="match status" value="1"/>
</dbReference>
<evidence type="ECO:0000313" key="14">
    <source>
        <dbReference type="Proteomes" id="UP000192693"/>
    </source>
</evidence>
<name>A0ABX3S197_MYCAL</name>
<dbReference type="InterPro" id="IPR027256">
    <property type="entry name" value="P-typ_ATPase_IB"/>
</dbReference>
<dbReference type="SFLD" id="SFLDS00003">
    <property type="entry name" value="Haloacid_Dehalogenase"/>
    <property type="match status" value="1"/>
</dbReference>
<dbReference type="InterPro" id="IPR001757">
    <property type="entry name" value="P_typ_ATPase"/>
</dbReference>
<dbReference type="PANTHER" id="PTHR48085:SF5">
    <property type="entry name" value="CADMIUM_ZINC-TRANSPORTING ATPASE HMA4-RELATED"/>
    <property type="match status" value="1"/>
</dbReference>
<dbReference type="SUPFAM" id="SSF56784">
    <property type="entry name" value="HAD-like"/>
    <property type="match status" value="1"/>
</dbReference>
<dbReference type="Pfam" id="PF00702">
    <property type="entry name" value="Hydrolase"/>
    <property type="match status" value="1"/>
</dbReference>
<comment type="subcellular location">
    <subcellularLocation>
        <location evidence="1">Cell membrane</location>
        <topology evidence="1">Multi-pass membrane protein</topology>
    </subcellularLocation>
</comment>
<dbReference type="EMBL" id="MVHC01000001">
    <property type="protein sequence ID" value="OQZ99622.1"/>
    <property type="molecule type" value="Genomic_DNA"/>
</dbReference>
<keyword evidence="4" id="KW-0812">Transmembrane</keyword>
<dbReference type="InterPro" id="IPR036412">
    <property type="entry name" value="HAD-like_sf"/>
</dbReference>
<evidence type="ECO:0000256" key="8">
    <source>
        <dbReference type="ARBA" id="ARBA00022967"/>
    </source>
</evidence>
<evidence type="ECO:0000256" key="4">
    <source>
        <dbReference type="ARBA" id="ARBA00022692"/>
    </source>
</evidence>
<keyword evidence="8" id="KW-1278">Translocase</keyword>
<accession>A0ABX3S197</accession>
<keyword evidence="5 11" id="KW-0479">Metal-binding</keyword>
<dbReference type="InterPro" id="IPR006121">
    <property type="entry name" value="HMA_dom"/>
</dbReference>
<gene>
    <name evidence="13" type="ORF">BST10_01315</name>
</gene>
<organism evidence="13 14">
    <name type="scientific">Mycolicibacter algericus DSM 45454</name>
    <dbReference type="NCBI Taxonomy" id="723879"/>
    <lineage>
        <taxon>Bacteria</taxon>
        <taxon>Bacillati</taxon>
        <taxon>Actinomycetota</taxon>
        <taxon>Actinomycetes</taxon>
        <taxon>Mycobacteriales</taxon>
        <taxon>Mycobacteriaceae</taxon>
        <taxon>Mycolicibacter</taxon>
    </lineage>
</organism>
<evidence type="ECO:0000256" key="11">
    <source>
        <dbReference type="RuleBase" id="RU362081"/>
    </source>
</evidence>
<feature type="domain" description="HMA" evidence="12">
    <location>
        <begin position="22"/>
        <end position="89"/>
    </location>
</feature>
<dbReference type="Gene3D" id="3.40.1110.10">
    <property type="entry name" value="Calcium-transporting ATPase, cytoplasmic domain N"/>
    <property type="match status" value="1"/>
</dbReference>
<dbReference type="PROSITE" id="PS00154">
    <property type="entry name" value="ATPASE_E1_E2"/>
    <property type="match status" value="1"/>
</dbReference>
<evidence type="ECO:0000256" key="1">
    <source>
        <dbReference type="ARBA" id="ARBA00004651"/>
    </source>
</evidence>
<keyword evidence="3 11" id="KW-1003">Cell membrane</keyword>
<evidence type="ECO:0000256" key="7">
    <source>
        <dbReference type="ARBA" id="ARBA00022840"/>
    </source>
</evidence>
<dbReference type="InterPro" id="IPR023298">
    <property type="entry name" value="ATPase_P-typ_TM_dom_sf"/>
</dbReference>
<reference evidence="13 14" key="1">
    <citation type="submission" date="2016-12" db="EMBL/GenBank/DDBJ databases">
        <title>The new phylogeny of genus Mycobacterium.</title>
        <authorList>
            <person name="Tortoli E."/>
            <person name="Trovato A."/>
            <person name="Cirillo D.M."/>
        </authorList>
    </citation>
    <scope>NUCLEOTIDE SEQUENCE [LARGE SCALE GENOMIC DNA]</scope>
    <source>
        <strain evidence="13 14">DSM 45454</strain>
    </source>
</reference>
<dbReference type="SUPFAM" id="SSF81653">
    <property type="entry name" value="Calcium ATPase, transduction domain A"/>
    <property type="match status" value="1"/>
</dbReference>
<evidence type="ECO:0000256" key="5">
    <source>
        <dbReference type="ARBA" id="ARBA00022723"/>
    </source>
</evidence>
<dbReference type="SUPFAM" id="SSF81665">
    <property type="entry name" value="Calcium ATPase, transmembrane domain M"/>
    <property type="match status" value="1"/>
</dbReference>
<evidence type="ECO:0000256" key="10">
    <source>
        <dbReference type="ARBA" id="ARBA00023136"/>
    </source>
</evidence>
<keyword evidence="10" id="KW-0472">Membrane</keyword>
<dbReference type="CDD" id="cd02079">
    <property type="entry name" value="P-type_ATPase_HM"/>
    <property type="match status" value="1"/>
</dbReference>
<protein>
    <submittedName>
        <fullName evidence="13">Copper-translocating P-type ATPase</fullName>
    </submittedName>
</protein>
<dbReference type="InterPro" id="IPR023299">
    <property type="entry name" value="ATPase_P-typ_cyto_dom_N"/>
</dbReference>
<dbReference type="InterPro" id="IPR044492">
    <property type="entry name" value="P_typ_ATPase_HD_dom"/>
</dbReference>
<dbReference type="SFLD" id="SFLDG00002">
    <property type="entry name" value="C1.7:_P-type_atpase_like"/>
    <property type="match status" value="1"/>
</dbReference>
<dbReference type="PANTHER" id="PTHR48085">
    <property type="entry name" value="CADMIUM/ZINC-TRANSPORTING ATPASE HMA2-RELATED"/>
    <property type="match status" value="1"/>
</dbReference>
<dbReference type="SFLD" id="SFLDF00027">
    <property type="entry name" value="p-type_atpase"/>
    <property type="match status" value="1"/>
</dbReference>